<keyword evidence="1" id="KW-0812">Transmembrane</keyword>
<dbReference type="EMBL" id="JAWDJX010000044">
    <property type="protein sequence ID" value="KAK3048910.1"/>
    <property type="molecule type" value="Genomic_DNA"/>
</dbReference>
<keyword evidence="1" id="KW-0472">Membrane</keyword>
<gene>
    <name evidence="2" type="ORF">LTR09_009805</name>
</gene>
<protein>
    <submittedName>
        <fullName evidence="2">Uncharacterized protein</fullName>
    </submittedName>
</protein>
<reference evidence="2" key="1">
    <citation type="submission" date="2023-04" db="EMBL/GenBank/DDBJ databases">
        <title>Black Yeasts Isolated from many extreme environments.</title>
        <authorList>
            <person name="Coleine C."/>
            <person name="Stajich J.E."/>
            <person name="Selbmann L."/>
        </authorList>
    </citation>
    <scope>NUCLEOTIDE SEQUENCE</scope>
    <source>
        <strain evidence="2">CCFEE 5312</strain>
    </source>
</reference>
<evidence type="ECO:0000313" key="2">
    <source>
        <dbReference type="EMBL" id="KAK3048910.1"/>
    </source>
</evidence>
<keyword evidence="1" id="KW-1133">Transmembrane helix</keyword>
<keyword evidence="3" id="KW-1185">Reference proteome</keyword>
<feature type="transmembrane region" description="Helical" evidence="1">
    <location>
        <begin position="85"/>
        <end position="107"/>
    </location>
</feature>
<sequence>MVLRPPPAYAGAADPNFSPPNYSRGLFSNYRANSKSAPVDIELGQASASAAPASQPAAPAAQPAREVAAAPVVKRSCAPPGGKRACCLVILVVVAFFAGLLLLLWGIGTLGPSAPDCRDYPNNEGCVVYRR</sequence>
<proteinExistence type="predicted"/>
<dbReference type="Proteomes" id="UP001271007">
    <property type="component" value="Unassembled WGS sequence"/>
</dbReference>
<evidence type="ECO:0000256" key="1">
    <source>
        <dbReference type="SAM" id="Phobius"/>
    </source>
</evidence>
<evidence type="ECO:0000313" key="3">
    <source>
        <dbReference type="Proteomes" id="UP001271007"/>
    </source>
</evidence>
<comment type="caution">
    <text evidence="2">The sequence shown here is derived from an EMBL/GenBank/DDBJ whole genome shotgun (WGS) entry which is preliminary data.</text>
</comment>
<dbReference type="AlphaFoldDB" id="A0AAJ0G974"/>
<organism evidence="2 3">
    <name type="scientific">Extremus antarcticus</name>
    <dbReference type="NCBI Taxonomy" id="702011"/>
    <lineage>
        <taxon>Eukaryota</taxon>
        <taxon>Fungi</taxon>
        <taxon>Dikarya</taxon>
        <taxon>Ascomycota</taxon>
        <taxon>Pezizomycotina</taxon>
        <taxon>Dothideomycetes</taxon>
        <taxon>Dothideomycetidae</taxon>
        <taxon>Mycosphaerellales</taxon>
        <taxon>Extremaceae</taxon>
        <taxon>Extremus</taxon>
    </lineage>
</organism>
<accession>A0AAJ0G974</accession>
<name>A0AAJ0G974_9PEZI</name>